<organism evidence="2 3">
    <name type="scientific">Thalassotalea nanhaiensis</name>
    <dbReference type="NCBI Taxonomy" id="3065648"/>
    <lineage>
        <taxon>Bacteria</taxon>
        <taxon>Pseudomonadati</taxon>
        <taxon>Pseudomonadota</taxon>
        <taxon>Gammaproteobacteria</taxon>
        <taxon>Alteromonadales</taxon>
        <taxon>Colwelliaceae</taxon>
        <taxon>Thalassotalea</taxon>
    </lineage>
</organism>
<dbReference type="InterPro" id="IPR052022">
    <property type="entry name" value="26kDa_periplasmic_antigen"/>
</dbReference>
<dbReference type="RefSeq" id="WP_348387440.1">
    <property type="nucleotide sequence ID" value="NZ_CP134146.1"/>
</dbReference>
<keyword evidence="1" id="KW-0732">Signal</keyword>
<feature type="chain" id="PRO_5046290613" evidence="1">
    <location>
        <begin position="20"/>
        <end position="240"/>
    </location>
</feature>
<protein>
    <submittedName>
        <fullName evidence="2">SIMPL domain-containing protein</fullName>
    </submittedName>
</protein>
<keyword evidence="3" id="KW-1185">Reference proteome</keyword>
<dbReference type="InterPro" id="IPR007497">
    <property type="entry name" value="SIMPL/DUF541"/>
</dbReference>
<feature type="signal peptide" evidence="1">
    <location>
        <begin position="1"/>
        <end position="19"/>
    </location>
</feature>
<evidence type="ECO:0000256" key="1">
    <source>
        <dbReference type="SAM" id="SignalP"/>
    </source>
</evidence>
<dbReference type="PANTHER" id="PTHR34387">
    <property type="entry name" value="SLR1258 PROTEIN"/>
    <property type="match status" value="1"/>
</dbReference>
<dbReference type="EMBL" id="CP134146">
    <property type="protein sequence ID" value="WNC68284.1"/>
    <property type="molecule type" value="Genomic_DNA"/>
</dbReference>
<dbReference type="Gene3D" id="3.30.70.2970">
    <property type="entry name" value="Protein of unknown function (DUF541), domain 2"/>
    <property type="match status" value="1"/>
</dbReference>
<evidence type="ECO:0000313" key="3">
    <source>
        <dbReference type="Proteomes" id="UP001248581"/>
    </source>
</evidence>
<evidence type="ECO:0000313" key="2">
    <source>
        <dbReference type="EMBL" id="WNC68284.1"/>
    </source>
</evidence>
<dbReference type="PANTHER" id="PTHR34387:SF2">
    <property type="entry name" value="SLR1258 PROTEIN"/>
    <property type="match status" value="1"/>
</dbReference>
<proteinExistence type="predicted"/>
<sequence length="240" mass="26916">MYKIACILFFSIISLSAYSANLPDFPFVVSVGEAERDVKPDKATLQLSLMAFDKESDDALQNINKTSVKIFELVKKYKLDEKSLEATDINKSTKRKRDEDYNRLEVLGYEVSRSINIKLKDLTKYSELMGELVALNNVSNVTAIFDVSNRKSIEAELMNEASKNANLKANQLAESLNTQIHSVYAISQVSNFGNFFATFGTDSQRYAAMEQMSVSGSRVAMFAPEKIKISQGVNVVFRIK</sequence>
<reference evidence="3" key="1">
    <citation type="submission" date="2023-09" db="EMBL/GenBank/DDBJ databases">
        <authorList>
            <person name="Li S."/>
            <person name="Li X."/>
            <person name="Zhang C."/>
            <person name="Zhao Z."/>
        </authorList>
    </citation>
    <scope>NUCLEOTIDE SEQUENCE [LARGE SCALE GENOMIC DNA]</scope>
    <source>
        <strain evidence="3">SQ345</strain>
    </source>
</reference>
<gene>
    <name evidence="2" type="ORF">RI845_17415</name>
</gene>
<accession>A0ABY9TKI5</accession>
<dbReference type="Proteomes" id="UP001248581">
    <property type="component" value="Chromosome"/>
</dbReference>
<dbReference type="Gene3D" id="3.30.110.170">
    <property type="entry name" value="Protein of unknown function (DUF541), domain 1"/>
    <property type="match status" value="1"/>
</dbReference>
<name>A0ABY9TKI5_9GAMM</name>
<dbReference type="Pfam" id="PF04402">
    <property type="entry name" value="SIMPL"/>
    <property type="match status" value="1"/>
</dbReference>